<keyword evidence="4 5" id="KW-0131">Cell cycle</keyword>
<evidence type="ECO:0000256" key="3">
    <source>
        <dbReference type="ARBA" id="ARBA00023136"/>
    </source>
</evidence>
<evidence type="ECO:0000313" key="9">
    <source>
        <dbReference type="Proteomes" id="UP000034154"/>
    </source>
</evidence>
<dbReference type="SUPFAM" id="SSF53067">
    <property type="entry name" value="Actin-like ATPase domain"/>
    <property type="match status" value="2"/>
</dbReference>
<dbReference type="InterPro" id="IPR020823">
    <property type="entry name" value="Cell_div_FtsA"/>
</dbReference>
<keyword evidence="2 5" id="KW-0132">Cell division</keyword>
<dbReference type="Pfam" id="PF14450">
    <property type="entry name" value="FtsA"/>
    <property type="match status" value="1"/>
</dbReference>
<dbReference type="EMBL" id="LCJB01000020">
    <property type="protein sequence ID" value="KKT70859.1"/>
    <property type="molecule type" value="Genomic_DNA"/>
</dbReference>
<dbReference type="PATRIC" id="fig|1619000.3.peg.393"/>
<comment type="caution">
    <text evidence="8">The sequence shown here is derived from an EMBL/GenBank/DDBJ whole genome shotgun (WGS) entry which is preliminary data.</text>
</comment>
<proteinExistence type="inferred from homology"/>
<gene>
    <name evidence="5" type="primary">ftsA</name>
    <name evidence="8" type="ORF">UW63_C0020G0007</name>
</gene>
<dbReference type="PANTHER" id="PTHR32432:SF4">
    <property type="entry name" value="CELL DIVISION PROTEIN FTSA"/>
    <property type="match status" value="1"/>
</dbReference>
<dbReference type="NCBIfam" id="TIGR01174">
    <property type="entry name" value="ftsA"/>
    <property type="match status" value="1"/>
</dbReference>
<accession>A0A0G1MFY3</accession>
<organism evidence="8 9">
    <name type="scientific">Candidatus Uhrbacteria bacterium GW2011_GWF2_44_350</name>
    <dbReference type="NCBI Taxonomy" id="1619000"/>
    <lineage>
        <taxon>Bacteria</taxon>
        <taxon>Candidatus Uhriibacteriota</taxon>
    </lineage>
</organism>
<keyword evidence="1 5" id="KW-1003">Cell membrane</keyword>
<comment type="similarity">
    <text evidence="5 6">Belongs to the FtsA/MreB family.</text>
</comment>
<dbReference type="InterPro" id="IPR050696">
    <property type="entry name" value="FtsA/MreB"/>
</dbReference>
<dbReference type="Gene3D" id="3.30.420.40">
    <property type="match status" value="1"/>
</dbReference>
<name>A0A0G1MFY3_9BACT</name>
<feature type="domain" description="SHS2" evidence="7">
    <location>
        <begin position="6"/>
        <end position="198"/>
    </location>
</feature>
<dbReference type="Pfam" id="PF02491">
    <property type="entry name" value="SHS2_FTSA"/>
    <property type="match status" value="1"/>
</dbReference>
<dbReference type="PIRSF" id="PIRSF003101">
    <property type="entry name" value="FtsA"/>
    <property type="match status" value="1"/>
</dbReference>
<sequence length="419" mass="44263">MNEDIIVGLDVGSHAVRVAVGQAIPAPDGKPIVHIIGAVEVVSEGVNKGGVTSIEDAVSSVSKALEQAERLTGLPMGRAWVGINGTHISCQESRGVVGVARGDNEIREDDVERAIDAARTVAMPANSEILHVLPKSFTVDGQRGIKDPVGMTGIRIEVDALIIQGQTTQIKNLTKCIHRTGIDIEDVVLSILATSDAVITNKQKELGVCVINIGASTTGLVVFEEGDVLYASILPIGASHITSDIAIGLRTSIEVAEKAKLRYASAAPEEINKKEEVNLAELGAEEEEIVGRRFIADIAEARVQEIFEKVDEELRKAGRSGMLPAGAVLTGGGAKMQGIVEAAKKTLRLPASLGTPIGITSVVERVNDPAMATAIGLVVWGQHLTSENNDGKIGQIFNRVKGVRDVAGNIGKWFRSLKP</sequence>
<dbReference type="CDD" id="cd24048">
    <property type="entry name" value="ASKHA_NBD_FtsA"/>
    <property type="match status" value="1"/>
</dbReference>
<evidence type="ECO:0000313" key="8">
    <source>
        <dbReference type="EMBL" id="KKT70859.1"/>
    </source>
</evidence>
<comment type="function">
    <text evidence="5 6">Cell division protein that is involved in the assembly of the Z ring. May serve as a membrane anchor for the Z ring.</text>
</comment>
<dbReference type="Proteomes" id="UP000034154">
    <property type="component" value="Unassembled WGS sequence"/>
</dbReference>
<dbReference type="GO" id="GO:0032153">
    <property type="term" value="C:cell division site"/>
    <property type="evidence" value="ECO:0007669"/>
    <property type="project" value="UniProtKB-UniRule"/>
</dbReference>
<evidence type="ECO:0000256" key="5">
    <source>
        <dbReference type="HAMAP-Rule" id="MF_02033"/>
    </source>
</evidence>
<evidence type="ECO:0000256" key="1">
    <source>
        <dbReference type="ARBA" id="ARBA00022475"/>
    </source>
</evidence>
<comment type="subunit">
    <text evidence="5">Self-interacts. Interacts with FtsZ.</text>
</comment>
<evidence type="ECO:0000256" key="6">
    <source>
        <dbReference type="PIRNR" id="PIRNR003101"/>
    </source>
</evidence>
<dbReference type="InterPro" id="IPR043129">
    <property type="entry name" value="ATPase_NBD"/>
</dbReference>
<evidence type="ECO:0000256" key="2">
    <source>
        <dbReference type="ARBA" id="ARBA00022618"/>
    </source>
</evidence>
<comment type="subcellular location">
    <subcellularLocation>
        <location evidence="5">Cell membrane</location>
        <topology evidence="5">Peripheral membrane protein</topology>
        <orientation evidence="5">Cytoplasmic side</orientation>
    </subcellularLocation>
    <text evidence="5">Localizes to the Z ring in an FtsZ-dependent manner. Targeted to the membrane through a conserved C-terminal amphipathic helix.</text>
</comment>
<dbReference type="SMART" id="SM00842">
    <property type="entry name" value="FtsA"/>
    <property type="match status" value="1"/>
</dbReference>
<protein>
    <recommendedName>
        <fullName evidence="5 6">Cell division protein FtsA</fullName>
    </recommendedName>
</protein>
<dbReference type="AlphaFoldDB" id="A0A0G1MFY3"/>
<reference evidence="8 9" key="1">
    <citation type="journal article" date="2015" name="Nature">
        <title>rRNA introns, odd ribosomes, and small enigmatic genomes across a large radiation of phyla.</title>
        <authorList>
            <person name="Brown C.T."/>
            <person name="Hug L.A."/>
            <person name="Thomas B.C."/>
            <person name="Sharon I."/>
            <person name="Castelle C.J."/>
            <person name="Singh A."/>
            <person name="Wilkins M.J."/>
            <person name="Williams K.H."/>
            <person name="Banfield J.F."/>
        </authorList>
    </citation>
    <scope>NUCLEOTIDE SEQUENCE [LARGE SCALE GENOMIC DNA]</scope>
</reference>
<dbReference type="Gene3D" id="3.30.1490.110">
    <property type="match status" value="1"/>
</dbReference>
<dbReference type="PANTHER" id="PTHR32432">
    <property type="entry name" value="CELL DIVISION PROTEIN FTSA-RELATED"/>
    <property type="match status" value="1"/>
</dbReference>
<dbReference type="GO" id="GO:0043093">
    <property type="term" value="P:FtsZ-dependent cytokinesis"/>
    <property type="evidence" value="ECO:0007669"/>
    <property type="project" value="UniProtKB-UniRule"/>
</dbReference>
<keyword evidence="3 5" id="KW-0472">Membrane</keyword>
<evidence type="ECO:0000259" key="7">
    <source>
        <dbReference type="SMART" id="SM00842"/>
    </source>
</evidence>
<dbReference type="HAMAP" id="MF_02033">
    <property type="entry name" value="FtsA"/>
    <property type="match status" value="1"/>
</dbReference>
<dbReference type="GO" id="GO:0009898">
    <property type="term" value="C:cytoplasmic side of plasma membrane"/>
    <property type="evidence" value="ECO:0007669"/>
    <property type="project" value="UniProtKB-UniRule"/>
</dbReference>
<dbReference type="InterPro" id="IPR003494">
    <property type="entry name" value="SHS2_FtsA"/>
</dbReference>
<evidence type="ECO:0000256" key="4">
    <source>
        <dbReference type="ARBA" id="ARBA00023306"/>
    </source>
</evidence>